<organism evidence="2 3">
    <name type="scientific">Legionella rubrilucens</name>
    <dbReference type="NCBI Taxonomy" id="458"/>
    <lineage>
        <taxon>Bacteria</taxon>
        <taxon>Pseudomonadati</taxon>
        <taxon>Pseudomonadota</taxon>
        <taxon>Gammaproteobacteria</taxon>
        <taxon>Legionellales</taxon>
        <taxon>Legionellaceae</taxon>
        <taxon>Legionella</taxon>
    </lineage>
</organism>
<protein>
    <recommendedName>
        <fullName evidence="1">DUF4325 domain-containing protein</fullName>
    </recommendedName>
</protein>
<keyword evidence="3" id="KW-1185">Reference proteome</keyword>
<accession>A0A0W0XZ55</accession>
<dbReference type="PATRIC" id="fig|458.5.peg.296"/>
<dbReference type="OrthoDB" id="512307at2"/>
<evidence type="ECO:0000313" key="2">
    <source>
        <dbReference type="EMBL" id="KTD49845.1"/>
    </source>
</evidence>
<dbReference type="GeneID" id="48946512"/>
<comment type="caution">
    <text evidence="2">The sequence shown here is derived from an EMBL/GenBank/DDBJ whole genome shotgun (WGS) entry which is preliminary data.</text>
</comment>
<dbReference type="STRING" id="458.Lrub_0287"/>
<gene>
    <name evidence="2" type="ORF">Lrub_0287</name>
</gene>
<reference evidence="2 3" key="1">
    <citation type="submission" date="2015-11" db="EMBL/GenBank/DDBJ databases">
        <title>Genomic analysis of 38 Legionella species identifies large and diverse effector repertoires.</title>
        <authorList>
            <person name="Burstein D."/>
            <person name="Amaro F."/>
            <person name="Zusman T."/>
            <person name="Lifshitz Z."/>
            <person name="Cohen O."/>
            <person name="Gilbert J.A."/>
            <person name="Pupko T."/>
            <person name="Shuman H.A."/>
            <person name="Segal G."/>
        </authorList>
    </citation>
    <scope>NUCLEOTIDE SEQUENCE [LARGE SCALE GENOMIC DNA]</scope>
    <source>
        <strain evidence="2 3">WA-270A-C2</strain>
    </source>
</reference>
<dbReference type="Proteomes" id="UP000054608">
    <property type="component" value="Unassembled WGS sequence"/>
</dbReference>
<sequence length="124" mass="14058">MKSTITISVYEIVGSPLCVAADDGQKVYERICPALREERKIELSFLNVQLLTSAFLNAAIGQLYGEFSETQIPKLLSVTDCNKDDLRLLKRVVDTAKQYFKNPKKFKDSLKEAGEIDEECTKHR</sequence>
<name>A0A0W0XZ55_9GAMM</name>
<dbReference type="RefSeq" id="WP_058530427.1">
    <property type="nucleotide sequence ID" value="NZ_CAAAIN010000008.1"/>
</dbReference>
<dbReference type="EMBL" id="LNYT01000004">
    <property type="protein sequence ID" value="KTD49845.1"/>
    <property type="molecule type" value="Genomic_DNA"/>
</dbReference>
<feature type="domain" description="DUF4325" evidence="1">
    <location>
        <begin position="23"/>
        <end position="85"/>
    </location>
</feature>
<evidence type="ECO:0000259" key="1">
    <source>
        <dbReference type="Pfam" id="PF14213"/>
    </source>
</evidence>
<evidence type="ECO:0000313" key="3">
    <source>
        <dbReference type="Proteomes" id="UP000054608"/>
    </source>
</evidence>
<dbReference type="AlphaFoldDB" id="A0A0W0XZ55"/>
<dbReference type="Pfam" id="PF14213">
    <property type="entry name" value="DUF4325"/>
    <property type="match status" value="1"/>
</dbReference>
<dbReference type="InterPro" id="IPR025474">
    <property type="entry name" value="DUF4325"/>
</dbReference>
<proteinExistence type="predicted"/>